<gene>
    <name evidence="2" type="primary">TCEANC2</name>
    <name evidence="2" type="ORF">TNCT_580351</name>
</gene>
<dbReference type="Proteomes" id="UP000887116">
    <property type="component" value="Unassembled WGS sequence"/>
</dbReference>
<feature type="domain" description="TFIIS N-terminal" evidence="1">
    <location>
        <begin position="42"/>
        <end position="86"/>
    </location>
</feature>
<name>A0A8X6GZ57_TRICU</name>
<protein>
    <submittedName>
        <fullName evidence="2">Transcription elongation factor A N-terminal and central domain-containing protein 2</fullName>
    </submittedName>
</protein>
<keyword evidence="3" id="KW-1185">Reference proteome</keyword>
<accession>A0A8X6GZ57</accession>
<proteinExistence type="predicted"/>
<evidence type="ECO:0000313" key="2">
    <source>
        <dbReference type="EMBL" id="GFQ76719.1"/>
    </source>
</evidence>
<dbReference type="GO" id="GO:0003746">
    <property type="term" value="F:translation elongation factor activity"/>
    <property type="evidence" value="ECO:0007669"/>
    <property type="project" value="UniProtKB-KW"/>
</dbReference>
<comment type="caution">
    <text evidence="2">The sequence shown here is derived from an EMBL/GenBank/DDBJ whole genome shotgun (WGS) entry which is preliminary data.</text>
</comment>
<evidence type="ECO:0000313" key="3">
    <source>
        <dbReference type="Proteomes" id="UP000887116"/>
    </source>
</evidence>
<dbReference type="EMBL" id="BMAO01011800">
    <property type="protein sequence ID" value="GFQ76719.1"/>
    <property type="molecule type" value="Genomic_DNA"/>
</dbReference>
<dbReference type="SUPFAM" id="SSF47676">
    <property type="entry name" value="Conserved domain common to transcription factors TFIIS, elongin A, CRSP70"/>
    <property type="match status" value="1"/>
</dbReference>
<dbReference type="InterPro" id="IPR035441">
    <property type="entry name" value="TFIIS/LEDGF_dom_sf"/>
</dbReference>
<dbReference type="Gene3D" id="1.20.930.10">
    <property type="entry name" value="Conserved domain common to transcription factors TFIIS, elongin A, CRSP70"/>
    <property type="match status" value="1"/>
</dbReference>
<sequence>MSKLKQATLTSLKGVVVVEDFIRHKNILNNQKESEETILTTLDDLTKKKPCKEVISSTGIGNTLQVLGNHINERIANKAKKLIRLWELDGSSKNQPTFEVRYDNLTRHIRRSAVRLFTEALGGQETDEKSADILEKEIFYKCRRLISKSYKRTVRKIVFVLRHQEKKREALKKGQITHSQLVSECLPLSH</sequence>
<keyword evidence="2" id="KW-0251">Elongation factor</keyword>
<dbReference type="OrthoDB" id="44867at2759"/>
<organism evidence="2 3">
    <name type="scientific">Trichonephila clavata</name>
    <name type="common">Joro spider</name>
    <name type="synonym">Nephila clavata</name>
    <dbReference type="NCBI Taxonomy" id="2740835"/>
    <lineage>
        <taxon>Eukaryota</taxon>
        <taxon>Metazoa</taxon>
        <taxon>Ecdysozoa</taxon>
        <taxon>Arthropoda</taxon>
        <taxon>Chelicerata</taxon>
        <taxon>Arachnida</taxon>
        <taxon>Araneae</taxon>
        <taxon>Araneomorphae</taxon>
        <taxon>Entelegynae</taxon>
        <taxon>Araneoidea</taxon>
        <taxon>Nephilidae</taxon>
        <taxon>Trichonephila</taxon>
    </lineage>
</organism>
<dbReference type="AlphaFoldDB" id="A0A8X6GZ57"/>
<dbReference type="InterPro" id="IPR017923">
    <property type="entry name" value="TFIIS_N"/>
</dbReference>
<dbReference type="Pfam" id="PF08711">
    <property type="entry name" value="Med26"/>
    <property type="match status" value="1"/>
</dbReference>
<reference evidence="2" key="1">
    <citation type="submission" date="2020-07" db="EMBL/GenBank/DDBJ databases">
        <title>Multicomponent nature underlies the extraordinary mechanical properties of spider dragline silk.</title>
        <authorList>
            <person name="Kono N."/>
            <person name="Nakamura H."/>
            <person name="Mori M."/>
            <person name="Yoshida Y."/>
            <person name="Ohtoshi R."/>
            <person name="Malay A.D."/>
            <person name="Moran D.A.P."/>
            <person name="Tomita M."/>
            <person name="Numata K."/>
            <person name="Arakawa K."/>
        </authorList>
    </citation>
    <scope>NUCLEOTIDE SEQUENCE</scope>
</reference>
<keyword evidence="2" id="KW-0648">Protein biosynthesis</keyword>
<evidence type="ECO:0000259" key="1">
    <source>
        <dbReference type="Pfam" id="PF08711"/>
    </source>
</evidence>